<dbReference type="Gene3D" id="3.30.200.20">
    <property type="entry name" value="Phosphorylase Kinase, domain 1"/>
    <property type="match status" value="1"/>
</dbReference>
<dbReference type="AlphaFoldDB" id="A0A5D2JP45"/>
<name>A0A5D2JP45_GOSTO</name>
<keyword evidence="3" id="KW-1185">Reference proteome</keyword>
<protein>
    <submittedName>
        <fullName evidence="2">Uncharacterized protein</fullName>
    </submittedName>
</protein>
<dbReference type="Proteomes" id="UP000322667">
    <property type="component" value="Chromosome D08"/>
</dbReference>
<gene>
    <name evidence="2" type="ORF">ES332_D08G028500v1</name>
</gene>
<dbReference type="EMBL" id="CM017630">
    <property type="protein sequence ID" value="TYH56568.1"/>
    <property type="molecule type" value="Genomic_DNA"/>
</dbReference>
<feature type="region of interest" description="Disordered" evidence="1">
    <location>
        <begin position="1"/>
        <end position="27"/>
    </location>
</feature>
<sequence length="95" mass="10233">MGDDCGGLSANRAVGQEEEGNTAPFPERVFVGRRVNGGNERGTGSAAMEVALKFEHRNSKGCNDGPPYEWQVYNALGGSHGFPKVHYKGSKETMM</sequence>
<reference evidence="2 3" key="1">
    <citation type="submission" date="2019-07" db="EMBL/GenBank/DDBJ databases">
        <title>WGS assembly of Gossypium tomentosum.</title>
        <authorList>
            <person name="Chen Z.J."/>
            <person name="Sreedasyam A."/>
            <person name="Ando A."/>
            <person name="Song Q."/>
            <person name="De L."/>
            <person name="Hulse-Kemp A."/>
            <person name="Ding M."/>
            <person name="Ye W."/>
            <person name="Kirkbride R."/>
            <person name="Jenkins J."/>
            <person name="Plott C."/>
            <person name="Lovell J."/>
            <person name="Lin Y.-M."/>
            <person name="Vaughn R."/>
            <person name="Liu B."/>
            <person name="Li W."/>
            <person name="Simpson S."/>
            <person name="Scheffler B."/>
            <person name="Saski C."/>
            <person name="Grover C."/>
            <person name="Hu G."/>
            <person name="Conover J."/>
            <person name="Carlson J."/>
            <person name="Shu S."/>
            <person name="Boston L."/>
            <person name="Williams M."/>
            <person name="Peterson D."/>
            <person name="Mcgee K."/>
            <person name="Jones D."/>
            <person name="Wendel J."/>
            <person name="Stelly D."/>
            <person name="Grimwood J."/>
            <person name="Schmutz J."/>
        </authorList>
    </citation>
    <scope>NUCLEOTIDE SEQUENCE [LARGE SCALE GENOMIC DNA]</scope>
    <source>
        <strain evidence="2">7179.01</strain>
    </source>
</reference>
<accession>A0A5D2JP45</accession>
<evidence type="ECO:0000313" key="3">
    <source>
        <dbReference type="Proteomes" id="UP000322667"/>
    </source>
</evidence>
<proteinExistence type="predicted"/>
<evidence type="ECO:0000256" key="1">
    <source>
        <dbReference type="SAM" id="MobiDB-lite"/>
    </source>
</evidence>
<organism evidence="2 3">
    <name type="scientific">Gossypium tomentosum</name>
    <name type="common">Hawaiian cotton</name>
    <name type="synonym">Gossypium sandvicense</name>
    <dbReference type="NCBI Taxonomy" id="34277"/>
    <lineage>
        <taxon>Eukaryota</taxon>
        <taxon>Viridiplantae</taxon>
        <taxon>Streptophyta</taxon>
        <taxon>Embryophyta</taxon>
        <taxon>Tracheophyta</taxon>
        <taxon>Spermatophyta</taxon>
        <taxon>Magnoliopsida</taxon>
        <taxon>eudicotyledons</taxon>
        <taxon>Gunneridae</taxon>
        <taxon>Pentapetalae</taxon>
        <taxon>rosids</taxon>
        <taxon>malvids</taxon>
        <taxon>Malvales</taxon>
        <taxon>Malvaceae</taxon>
        <taxon>Malvoideae</taxon>
        <taxon>Gossypium</taxon>
    </lineage>
</organism>
<evidence type="ECO:0000313" key="2">
    <source>
        <dbReference type="EMBL" id="TYH56568.1"/>
    </source>
</evidence>